<dbReference type="KEGG" id="ahu:A6A40_10755"/>
<comment type="cofactor">
    <cofactor evidence="19">
        <name>heme</name>
        <dbReference type="ChEBI" id="CHEBI:30413"/>
    </cofactor>
    <text evidence="19">Binds 2 heme groups per subunit, denoted as high- and low-spin.</text>
</comment>
<evidence type="ECO:0000256" key="17">
    <source>
        <dbReference type="ARBA" id="ARBA00023136"/>
    </source>
</evidence>
<evidence type="ECO:0000256" key="9">
    <source>
        <dbReference type="ARBA" id="ARBA00022660"/>
    </source>
</evidence>
<dbReference type="NCBIfam" id="TIGR00780">
    <property type="entry name" value="ccoN"/>
    <property type="match status" value="1"/>
</dbReference>
<keyword evidence="16" id="KW-0186">Copper</keyword>
<dbReference type="InterPro" id="IPR023616">
    <property type="entry name" value="Cyt_c_oxase-like_su1_dom"/>
</dbReference>
<dbReference type="GO" id="GO:0006119">
    <property type="term" value="P:oxidative phosphorylation"/>
    <property type="evidence" value="ECO:0007669"/>
    <property type="project" value="UniProtKB-UniPathway"/>
</dbReference>
<dbReference type="GO" id="GO:0046872">
    <property type="term" value="F:metal ion binding"/>
    <property type="evidence" value="ECO:0007669"/>
    <property type="project" value="UniProtKB-KW"/>
</dbReference>
<accession>A0A160JHP9</accession>
<keyword evidence="10 20" id="KW-0812">Transmembrane</keyword>
<evidence type="ECO:0000256" key="4">
    <source>
        <dbReference type="ARBA" id="ARBA00009578"/>
    </source>
</evidence>
<feature type="binding site" evidence="19">
    <location>
        <position position="274"/>
    </location>
    <ligand>
        <name>Cu cation</name>
        <dbReference type="ChEBI" id="CHEBI:23378"/>
        <label>B</label>
    </ligand>
</feature>
<feature type="transmembrane region" description="Helical" evidence="21">
    <location>
        <begin position="75"/>
        <end position="93"/>
    </location>
</feature>
<dbReference type="CDD" id="cd01661">
    <property type="entry name" value="cbb3_Oxidase_I"/>
    <property type="match status" value="1"/>
</dbReference>
<feature type="transmembrane region" description="Helical" evidence="21">
    <location>
        <begin position="254"/>
        <end position="271"/>
    </location>
</feature>
<dbReference type="PROSITE" id="PS50855">
    <property type="entry name" value="COX1"/>
    <property type="match status" value="1"/>
</dbReference>
<evidence type="ECO:0000256" key="6">
    <source>
        <dbReference type="ARBA" id="ARBA00022448"/>
    </source>
</evidence>
<comment type="subcellular location">
    <subcellularLocation>
        <location evidence="2">Cell membrane</location>
        <topology evidence="2">Multi-pass membrane protein</topology>
    </subcellularLocation>
</comment>
<comment type="catalytic activity">
    <reaction evidence="18">
        <text>4 Fe(II)-[cytochrome c] + O2 + 8 H(+)(in) = 4 Fe(III)-[cytochrome c] + 2 H2O + 4 H(+)(out)</text>
        <dbReference type="Rhea" id="RHEA:11436"/>
        <dbReference type="Rhea" id="RHEA-COMP:10350"/>
        <dbReference type="Rhea" id="RHEA-COMP:14399"/>
        <dbReference type="ChEBI" id="CHEBI:15377"/>
        <dbReference type="ChEBI" id="CHEBI:15378"/>
        <dbReference type="ChEBI" id="CHEBI:15379"/>
        <dbReference type="ChEBI" id="CHEBI:29033"/>
        <dbReference type="ChEBI" id="CHEBI:29034"/>
        <dbReference type="EC" id="7.1.1.9"/>
    </reaction>
</comment>
<evidence type="ECO:0000256" key="13">
    <source>
        <dbReference type="ARBA" id="ARBA00022982"/>
    </source>
</evidence>
<evidence type="ECO:0000256" key="5">
    <source>
        <dbReference type="ARBA" id="ARBA00012949"/>
    </source>
</evidence>
<evidence type="ECO:0000256" key="15">
    <source>
        <dbReference type="ARBA" id="ARBA00023004"/>
    </source>
</evidence>
<gene>
    <name evidence="23" type="primary">ccoN</name>
    <name evidence="23" type="ORF">A6A40_10755</name>
</gene>
<organism evidence="23 24">
    <name type="scientific">Azospirillum humicireducens</name>
    <dbReference type="NCBI Taxonomy" id="1226968"/>
    <lineage>
        <taxon>Bacteria</taxon>
        <taxon>Pseudomonadati</taxon>
        <taxon>Pseudomonadota</taxon>
        <taxon>Alphaproteobacteria</taxon>
        <taxon>Rhodospirillales</taxon>
        <taxon>Azospirillaceae</taxon>
        <taxon>Azospirillum</taxon>
    </lineage>
</organism>
<feature type="binding site" evidence="19">
    <location>
        <position position="275"/>
    </location>
    <ligand>
        <name>Cu cation</name>
        <dbReference type="ChEBI" id="CHEBI:23378"/>
        <label>B</label>
    </ligand>
</feature>
<dbReference type="SUPFAM" id="SSF81442">
    <property type="entry name" value="Cytochrome c oxidase subunit I-like"/>
    <property type="match status" value="1"/>
</dbReference>
<feature type="transmembrane region" description="Helical" evidence="21">
    <location>
        <begin position="323"/>
        <end position="343"/>
    </location>
</feature>
<evidence type="ECO:0000256" key="14">
    <source>
        <dbReference type="ARBA" id="ARBA00022989"/>
    </source>
</evidence>
<feature type="transmembrane region" description="Helical" evidence="21">
    <location>
        <begin position="30"/>
        <end position="55"/>
    </location>
</feature>
<evidence type="ECO:0000256" key="3">
    <source>
        <dbReference type="ARBA" id="ARBA00004673"/>
    </source>
</evidence>
<dbReference type="PROSITE" id="PS00077">
    <property type="entry name" value="COX1_CUB"/>
    <property type="match status" value="1"/>
</dbReference>
<dbReference type="PANTHER" id="PTHR10422:SF29">
    <property type="entry name" value="CYTOCHROME C OXIDASE SUBUNIT 1 HOMOLOG, BACTEROID"/>
    <property type="match status" value="1"/>
</dbReference>
<evidence type="ECO:0000256" key="19">
    <source>
        <dbReference type="PIRSR" id="PIRSR604677-50"/>
    </source>
</evidence>
<dbReference type="UniPathway" id="UPA00705"/>
<comment type="cofactor">
    <cofactor evidence="19">
        <name>Cu(2+)</name>
        <dbReference type="ChEBI" id="CHEBI:29036"/>
    </cofactor>
    <text evidence="19">Binds 1 copper ion per subunit, denoted as copper B.</text>
</comment>
<keyword evidence="7" id="KW-1003">Cell membrane</keyword>
<dbReference type="InterPro" id="IPR004677">
    <property type="entry name" value="Cyt_c_oxidase_cbb3_su1"/>
</dbReference>
<dbReference type="AlphaFoldDB" id="A0A160JHP9"/>
<dbReference type="InterPro" id="IPR023615">
    <property type="entry name" value="Cyt_c_Oxase_su1_BS"/>
</dbReference>
<evidence type="ECO:0000259" key="22">
    <source>
        <dbReference type="PROSITE" id="PS50855"/>
    </source>
</evidence>
<feature type="transmembrane region" description="Helical" evidence="21">
    <location>
        <begin position="363"/>
        <end position="383"/>
    </location>
</feature>
<feature type="transmembrane region" description="Helical" evidence="21">
    <location>
        <begin position="177"/>
        <end position="201"/>
    </location>
</feature>
<feature type="binding site" description="axial binding residue" evidence="19">
    <location>
        <position position="364"/>
    </location>
    <ligand>
        <name>heme b</name>
        <dbReference type="ChEBI" id="CHEBI:60344"/>
        <label>1; low-spin</label>
    </ligand>
    <ligandPart>
        <name>Fe</name>
        <dbReference type="ChEBI" id="CHEBI:18248"/>
    </ligandPart>
</feature>
<keyword evidence="6 20" id="KW-0813">Transport</keyword>
<dbReference type="InterPro" id="IPR000883">
    <property type="entry name" value="Cyt_C_Oxase_1"/>
</dbReference>
<feature type="binding site" description="axial binding residue" evidence="19">
    <location>
        <position position="74"/>
    </location>
    <ligand>
        <name>heme b</name>
        <dbReference type="ChEBI" id="CHEBI:60344"/>
        <label>1; low-spin</label>
    </ligand>
    <ligandPart>
        <name>Fe</name>
        <dbReference type="ChEBI" id="CHEBI:18248"/>
    </ligandPart>
</feature>
<dbReference type="RefSeq" id="WP_063635405.1">
    <property type="nucleotide sequence ID" value="NZ_CP015285.1"/>
</dbReference>
<feature type="binding site" evidence="19">
    <location>
        <position position="224"/>
    </location>
    <ligand>
        <name>Cu cation</name>
        <dbReference type="ChEBI" id="CHEBI:23378"/>
        <label>B</label>
    </ligand>
</feature>
<comment type="cofactor">
    <cofactor evidence="1">
        <name>heme b</name>
        <dbReference type="ChEBI" id="CHEBI:60344"/>
    </cofactor>
</comment>
<evidence type="ECO:0000256" key="1">
    <source>
        <dbReference type="ARBA" id="ARBA00001970"/>
    </source>
</evidence>
<evidence type="ECO:0000256" key="2">
    <source>
        <dbReference type="ARBA" id="ARBA00004651"/>
    </source>
</evidence>
<dbReference type="GO" id="GO:0005886">
    <property type="term" value="C:plasma membrane"/>
    <property type="evidence" value="ECO:0007669"/>
    <property type="project" value="UniProtKB-SubCell"/>
</dbReference>
<evidence type="ECO:0000313" key="23">
    <source>
        <dbReference type="EMBL" id="ANC92344.1"/>
    </source>
</evidence>
<evidence type="ECO:0000256" key="10">
    <source>
        <dbReference type="ARBA" id="ARBA00022692"/>
    </source>
</evidence>
<dbReference type="EMBL" id="CP015285">
    <property type="protein sequence ID" value="ANC92344.1"/>
    <property type="molecule type" value="Genomic_DNA"/>
</dbReference>
<keyword evidence="14 21" id="KW-1133">Transmembrane helix</keyword>
<dbReference type="GO" id="GO:0020037">
    <property type="term" value="F:heme binding"/>
    <property type="evidence" value="ECO:0007669"/>
    <property type="project" value="InterPro"/>
</dbReference>
<dbReference type="OrthoDB" id="9806838at2"/>
<keyword evidence="15 19" id="KW-0408">Iron</keyword>
<evidence type="ECO:0000256" key="21">
    <source>
        <dbReference type="SAM" id="Phobius"/>
    </source>
</evidence>
<feature type="transmembrane region" description="Helical" evidence="21">
    <location>
        <begin position="221"/>
        <end position="242"/>
    </location>
</feature>
<feature type="binding site" description="axial binding residue" evidence="19">
    <location>
        <position position="362"/>
    </location>
    <ligand>
        <name>heme b</name>
        <dbReference type="ChEBI" id="CHEBI:60344"/>
        <label>2; high-spin</label>
    </ligand>
    <ligandPart>
        <name>Fe</name>
        <dbReference type="ChEBI" id="CHEBI:18248"/>
    </ligandPart>
</feature>
<keyword evidence="13 20" id="KW-0249">Electron transport</keyword>
<feature type="transmembrane region" description="Helical" evidence="21">
    <location>
        <begin position="403"/>
        <end position="430"/>
    </location>
</feature>
<sequence length="498" mass="56200">MTSATLTSGATLGSQRVSEDVRYHEDAIRLFVIAAVFWGVVGFLAGTFIALQLAFPALNLGLEWTSFGRLRPVHTSAVIFAFGGNVLFATSLYSVQRTCRQHLFGGEGLAKFIFWNYNVFIVLAALSYVLGYTQGKEYAEPEWILDLYLTVVWVLYAVQFIGTVMTRRESHIYVANWFFMAFILTVAILHIGNNINIPVSLFGMKSYSFVSGVQSAMVQWWYGHNAVGFFLTAGFLGIMYYFVPKRAERPVYSYRLSIVHFWTLIFLYIWAGPHHLHYTSLPDWAQTLGMTFSVMLWMPSWGGMINGIMTLSGAWDKLRTDPVLRFLVTSVAFYGMSTFEGPLMSVKPVNALSHYTDWTVGHVHSGALGWVAFVSFGAIYYLVPVLWKRSQLYSMRLVSYHFWTATVGIVLYITAMWVSGIMQGLMWRAYDNLGFLQYSFVETVAAMHPFYVIRAMGGVLFVAGALIMVYNLWRTAKGDVRIEKPYVTTPHKAAVGAA</sequence>
<evidence type="ECO:0000313" key="24">
    <source>
        <dbReference type="Proteomes" id="UP000077405"/>
    </source>
</evidence>
<feature type="transmembrane region" description="Helical" evidence="21">
    <location>
        <begin position="450"/>
        <end position="473"/>
    </location>
</feature>
<comment type="pathway">
    <text evidence="3">Energy metabolism; oxidative phosphorylation.</text>
</comment>
<dbReference type="PANTHER" id="PTHR10422">
    <property type="entry name" value="CYTOCHROME C OXIDASE SUBUNIT 1"/>
    <property type="match status" value="1"/>
</dbReference>
<dbReference type="Proteomes" id="UP000077405">
    <property type="component" value="Chromosome"/>
</dbReference>
<dbReference type="InterPro" id="IPR036927">
    <property type="entry name" value="Cyt_c_oxase-like_su1_sf"/>
</dbReference>
<evidence type="ECO:0000256" key="11">
    <source>
        <dbReference type="ARBA" id="ARBA00022723"/>
    </source>
</evidence>
<protein>
    <recommendedName>
        <fullName evidence="5">cytochrome-c oxidase</fullName>
        <ecNumber evidence="5">7.1.1.9</ecNumber>
    </recommendedName>
</protein>
<evidence type="ECO:0000256" key="16">
    <source>
        <dbReference type="ARBA" id="ARBA00023008"/>
    </source>
</evidence>
<feature type="domain" description="Cytochrome oxidase subunit I profile" evidence="22">
    <location>
        <begin position="24"/>
        <end position="475"/>
    </location>
</feature>
<name>A0A160JHP9_9PROT</name>
<reference evidence="23 24" key="1">
    <citation type="journal article" date="2013" name="Int. J. Syst. Evol. Microbiol.">
        <title>Azospirillum humicireducens sp. nov., a nitrogen-fixing bacterium isolated from a microbial fuel cell.</title>
        <authorList>
            <person name="Zhou S."/>
            <person name="Han L."/>
            <person name="Wang Y."/>
            <person name="Yang G."/>
            <person name="Zhuang L."/>
            <person name="Hu P."/>
        </authorList>
    </citation>
    <scope>NUCLEOTIDE SEQUENCE [LARGE SCALE GENOMIC DNA]</scope>
    <source>
        <strain evidence="23 24">SgZ-5</strain>
    </source>
</reference>
<dbReference type="FunFam" id="1.20.210.10:FF:000005">
    <property type="entry name" value="Cytochrome c oxidase, cbb3-type, subunit I"/>
    <property type="match status" value="1"/>
</dbReference>
<proteinExistence type="inferred from homology"/>
<keyword evidence="24" id="KW-1185">Reference proteome</keyword>
<keyword evidence="9 20" id="KW-0679">Respiratory chain</keyword>
<comment type="similarity">
    <text evidence="4 20">Belongs to the heme-copper respiratory oxidase family.</text>
</comment>
<dbReference type="EC" id="7.1.1.9" evidence="5"/>
<dbReference type="STRING" id="1226968.A6A40_10755"/>
<feature type="transmembrane region" description="Helical" evidence="21">
    <location>
        <begin position="143"/>
        <end position="165"/>
    </location>
</feature>
<dbReference type="GO" id="GO:0015990">
    <property type="term" value="P:electron transport coupled proton transport"/>
    <property type="evidence" value="ECO:0007669"/>
    <property type="project" value="TreeGrafter"/>
</dbReference>
<dbReference type="GO" id="GO:0022904">
    <property type="term" value="P:respiratory electron transport chain"/>
    <property type="evidence" value="ECO:0007669"/>
    <property type="project" value="TreeGrafter"/>
</dbReference>
<keyword evidence="17 21" id="KW-0472">Membrane</keyword>
<dbReference type="Gene3D" id="1.20.210.10">
    <property type="entry name" value="Cytochrome c oxidase-like, subunit I domain"/>
    <property type="match status" value="1"/>
</dbReference>
<dbReference type="Pfam" id="PF00115">
    <property type="entry name" value="COX1"/>
    <property type="match status" value="1"/>
</dbReference>
<evidence type="ECO:0000256" key="20">
    <source>
        <dbReference type="RuleBase" id="RU000370"/>
    </source>
</evidence>
<keyword evidence="12" id="KW-1278">Translocase</keyword>
<keyword evidence="8 19" id="KW-0349">Heme</keyword>
<evidence type="ECO:0000256" key="8">
    <source>
        <dbReference type="ARBA" id="ARBA00022617"/>
    </source>
</evidence>
<evidence type="ECO:0000256" key="18">
    <source>
        <dbReference type="ARBA" id="ARBA00047816"/>
    </source>
</evidence>
<evidence type="ECO:0000256" key="7">
    <source>
        <dbReference type="ARBA" id="ARBA00022475"/>
    </source>
</evidence>
<keyword evidence="11 19" id="KW-0479">Metal-binding</keyword>
<feature type="transmembrane region" description="Helical" evidence="21">
    <location>
        <begin position="291"/>
        <end position="311"/>
    </location>
</feature>
<feature type="transmembrane region" description="Helical" evidence="21">
    <location>
        <begin position="114"/>
        <end position="131"/>
    </location>
</feature>
<evidence type="ECO:0000256" key="12">
    <source>
        <dbReference type="ARBA" id="ARBA00022967"/>
    </source>
</evidence>
<dbReference type="GO" id="GO:0004129">
    <property type="term" value="F:cytochrome-c oxidase activity"/>
    <property type="evidence" value="ECO:0007669"/>
    <property type="project" value="UniProtKB-EC"/>
</dbReference>